<comment type="caution">
    <text evidence="2">The sequence shown here is derived from an EMBL/GenBank/DDBJ whole genome shotgun (WGS) entry which is preliminary data.</text>
</comment>
<keyword evidence="1" id="KW-0812">Transmembrane</keyword>
<feature type="transmembrane region" description="Helical" evidence="1">
    <location>
        <begin position="39"/>
        <end position="68"/>
    </location>
</feature>
<accession>A0A6P0HDE8</accession>
<protein>
    <submittedName>
        <fullName evidence="2">Uncharacterized protein</fullName>
    </submittedName>
</protein>
<sequence>MGFLLLWALTIFQFFTARGQAWAAGPHRKRWADRRTGWLMAGWAVGLAVAIVAVLLWVGAPLSSYLFIGGMTWTFGMMVGERLIPLTDSTRGRGVPFPWEDPTQLPESWRS</sequence>
<keyword evidence="3" id="KW-1185">Reference proteome</keyword>
<evidence type="ECO:0000313" key="3">
    <source>
        <dbReference type="Proteomes" id="UP000468687"/>
    </source>
</evidence>
<gene>
    <name evidence="2" type="ORF">G3T38_01045</name>
</gene>
<name>A0A6P0HDE8_9ACTN</name>
<dbReference type="EMBL" id="JAAGXA010000001">
    <property type="protein sequence ID" value="NEN76858.1"/>
    <property type="molecule type" value="Genomic_DNA"/>
</dbReference>
<evidence type="ECO:0000313" key="2">
    <source>
        <dbReference type="EMBL" id="NEN76858.1"/>
    </source>
</evidence>
<evidence type="ECO:0000256" key="1">
    <source>
        <dbReference type="SAM" id="Phobius"/>
    </source>
</evidence>
<keyword evidence="1" id="KW-0472">Membrane</keyword>
<organism evidence="2 3">
    <name type="scientific">Nocardioides zeae</name>
    <dbReference type="NCBI Taxonomy" id="1457234"/>
    <lineage>
        <taxon>Bacteria</taxon>
        <taxon>Bacillati</taxon>
        <taxon>Actinomycetota</taxon>
        <taxon>Actinomycetes</taxon>
        <taxon>Propionibacteriales</taxon>
        <taxon>Nocardioidaceae</taxon>
        <taxon>Nocardioides</taxon>
    </lineage>
</organism>
<dbReference type="RefSeq" id="WP_163770219.1">
    <property type="nucleotide sequence ID" value="NZ_JAAGXA010000001.1"/>
</dbReference>
<keyword evidence="1" id="KW-1133">Transmembrane helix</keyword>
<dbReference type="AlphaFoldDB" id="A0A6P0HDE8"/>
<proteinExistence type="predicted"/>
<dbReference type="Proteomes" id="UP000468687">
    <property type="component" value="Unassembled WGS sequence"/>
</dbReference>
<reference evidence="2 3" key="1">
    <citation type="journal article" date="2014" name="Int. J. Syst. Evol. Microbiol.">
        <title>Nocardioides zeae sp. nov., isolated from the stem of Zea mays.</title>
        <authorList>
            <person name="Glaeser S.P."/>
            <person name="McInroy J.A."/>
            <person name="Busse H.J."/>
            <person name="Kampfer P."/>
        </authorList>
    </citation>
    <scope>NUCLEOTIDE SEQUENCE [LARGE SCALE GENOMIC DNA]</scope>
    <source>
        <strain evidence="2 3">JCM 30728</strain>
    </source>
</reference>